<dbReference type="SMART" id="SM00271">
    <property type="entry name" value="DnaJ"/>
    <property type="match status" value="1"/>
</dbReference>
<feature type="transmembrane region" description="Helical" evidence="3">
    <location>
        <begin position="45"/>
        <end position="65"/>
    </location>
</feature>
<evidence type="ECO:0000313" key="6">
    <source>
        <dbReference type="Proteomes" id="UP001166291"/>
    </source>
</evidence>
<keyword evidence="1 3" id="KW-0812">Transmembrane</keyword>
<dbReference type="Pfam" id="PF00226">
    <property type="entry name" value="DnaJ"/>
    <property type="match status" value="1"/>
</dbReference>
<dbReference type="PROSITE" id="PS50076">
    <property type="entry name" value="DNAJ_2"/>
    <property type="match status" value="1"/>
</dbReference>
<dbReference type="PANTHER" id="PTHR12763">
    <property type="match status" value="1"/>
</dbReference>
<name>A0ABS6VNJ8_9GAMM</name>
<protein>
    <submittedName>
        <fullName evidence="5">DnaJ domain-containing protein</fullName>
    </submittedName>
</protein>
<proteinExistence type="predicted"/>
<keyword evidence="6" id="KW-1185">Reference proteome</keyword>
<dbReference type="InterPro" id="IPR001623">
    <property type="entry name" value="DnaJ_domain"/>
</dbReference>
<organism evidence="5 6">
    <name type="scientific">Zhongshania aquimaris</name>
    <dbReference type="NCBI Taxonomy" id="2857107"/>
    <lineage>
        <taxon>Bacteria</taxon>
        <taxon>Pseudomonadati</taxon>
        <taxon>Pseudomonadota</taxon>
        <taxon>Gammaproteobacteria</taxon>
        <taxon>Cellvibrionales</taxon>
        <taxon>Spongiibacteraceae</taxon>
        <taxon>Zhongshania</taxon>
    </lineage>
</organism>
<dbReference type="PANTHER" id="PTHR12763:SF28">
    <property type="entry name" value="GEO10507P1-RELATED"/>
    <property type="match status" value="1"/>
</dbReference>
<sequence>MACKITCRFDLRINMIIRLLFAAVVLYGLYRFVKLVQSKPAKERRAYYVTLVIGLSAAALVLLSLTGRVPWIAGLIGGALPFIRQLALKYAYNKIGASKQQDENSQGQSKPKSNSAMNRAQALSILGLKADASKDDIIAAHRKLMQKIHPDRGGNDFLASQINDAKDILLDDPKV</sequence>
<evidence type="ECO:0000256" key="3">
    <source>
        <dbReference type="SAM" id="Phobius"/>
    </source>
</evidence>
<evidence type="ECO:0000256" key="1">
    <source>
        <dbReference type="ARBA" id="ARBA00022692"/>
    </source>
</evidence>
<reference evidence="5" key="1">
    <citation type="submission" date="2021-07" db="EMBL/GenBank/DDBJ databases">
        <title>Zhongshania sp. CAU 1632 isolated from seawater.</title>
        <authorList>
            <person name="Kim W."/>
        </authorList>
    </citation>
    <scope>NUCLEOTIDE SEQUENCE</scope>
    <source>
        <strain evidence="5">CAU 1632</strain>
    </source>
</reference>
<dbReference type="Proteomes" id="UP001166291">
    <property type="component" value="Unassembled WGS sequence"/>
</dbReference>
<keyword evidence="2 3" id="KW-1133">Transmembrane helix</keyword>
<dbReference type="EMBL" id="JAHWDQ010000001">
    <property type="protein sequence ID" value="MBW2939846.1"/>
    <property type="molecule type" value="Genomic_DNA"/>
</dbReference>
<evidence type="ECO:0000256" key="2">
    <source>
        <dbReference type="ARBA" id="ARBA00022989"/>
    </source>
</evidence>
<feature type="transmembrane region" description="Helical" evidence="3">
    <location>
        <begin position="71"/>
        <end position="92"/>
    </location>
</feature>
<evidence type="ECO:0000259" key="4">
    <source>
        <dbReference type="PROSITE" id="PS50076"/>
    </source>
</evidence>
<accession>A0ABS6VNJ8</accession>
<gene>
    <name evidence="5" type="ORF">KXJ70_03625</name>
</gene>
<feature type="transmembrane region" description="Helical" evidence="3">
    <location>
        <begin position="15"/>
        <end position="33"/>
    </location>
</feature>
<keyword evidence="3" id="KW-0472">Membrane</keyword>
<feature type="domain" description="J" evidence="4">
    <location>
        <begin position="121"/>
        <end position="174"/>
    </location>
</feature>
<dbReference type="CDD" id="cd06257">
    <property type="entry name" value="DnaJ"/>
    <property type="match status" value="1"/>
</dbReference>
<evidence type="ECO:0000313" key="5">
    <source>
        <dbReference type="EMBL" id="MBW2939846.1"/>
    </source>
</evidence>
<comment type="caution">
    <text evidence="5">The sequence shown here is derived from an EMBL/GenBank/DDBJ whole genome shotgun (WGS) entry which is preliminary data.</text>
</comment>